<dbReference type="Proteomes" id="UP000298458">
    <property type="component" value="Unassembled WGS sequence"/>
</dbReference>
<keyword evidence="4" id="KW-1185">Reference proteome</keyword>
<dbReference type="EMBL" id="RQET01000004">
    <property type="protein sequence ID" value="TGK11557.1"/>
    <property type="molecule type" value="Genomic_DNA"/>
</dbReference>
<keyword evidence="1" id="KW-0472">Membrane</keyword>
<proteinExistence type="predicted"/>
<evidence type="ECO:0000313" key="3">
    <source>
        <dbReference type="EMBL" id="TGK11557.1"/>
    </source>
</evidence>
<evidence type="ECO:0000313" key="4">
    <source>
        <dbReference type="Proteomes" id="UP000298458"/>
    </source>
</evidence>
<dbReference type="RefSeq" id="WP_135766963.1">
    <property type="nucleotide sequence ID" value="NZ_RQET01000004.1"/>
</dbReference>
<keyword evidence="1" id="KW-0812">Transmembrane</keyword>
<keyword evidence="2" id="KW-0732">Signal</keyword>
<dbReference type="AlphaFoldDB" id="A0A4R9GG25"/>
<evidence type="ECO:0000256" key="2">
    <source>
        <dbReference type="SAM" id="SignalP"/>
    </source>
</evidence>
<keyword evidence="1" id="KW-1133">Transmembrane helix</keyword>
<organism evidence="3 4">
    <name type="scientific">Leptospira fletcheri</name>
    <dbReference type="NCBI Taxonomy" id="2484981"/>
    <lineage>
        <taxon>Bacteria</taxon>
        <taxon>Pseudomonadati</taxon>
        <taxon>Spirochaetota</taxon>
        <taxon>Spirochaetia</taxon>
        <taxon>Leptospirales</taxon>
        <taxon>Leptospiraceae</taxon>
        <taxon>Leptospira</taxon>
    </lineage>
</organism>
<comment type="caution">
    <text evidence="3">The sequence shown here is derived from an EMBL/GenBank/DDBJ whole genome shotgun (WGS) entry which is preliminary data.</text>
</comment>
<name>A0A4R9GG25_9LEPT</name>
<feature type="signal peptide" evidence="2">
    <location>
        <begin position="1"/>
        <end position="22"/>
    </location>
</feature>
<feature type="transmembrane region" description="Helical" evidence="1">
    <location>
        <begin position="99"/>
        <end position="118"/>
    </location>
</feature>
<dbReference type="OrthoDB" id="344966at2"/>
<protein>
    <submittedName>
        <fullName evidence="3">Uncharacterized protein</fullName>
    </submittedName>
</protein>
<gene>
    <name evidence="3" type="ORF">EHO60_04445</name>
</gene>
<reference evidence="3" key="1">
    <citation type="journal article" date="2019" name="PLoS Negl. Trop. Dis.">
        <title>Revisiting the worldwide diversity of Leptospira species in the environment.</title>
        <authorList>
            <person name="Vincent A.T."/>
            <person name="Schiettekatte O."/>
            <person name="Bourhy P."/>
            <person name="Veyrier F.J."/>
            <person name="Picardeau M."/>
        </authorList>
    </citation>
    <scope>NUCLEOTIDE SEQUENCE [LARGE SCALE GENOMIC DNA]</scope>
    <source>
        <strain evidence="3">SSW15</strain>
    </source>
</reference>
<feature type="chain" id="PRO_5020330302" evidence="2">
    <location>
        <begin position="23"/>
        <end position="134"/>
    </location>
</feature>
<sequence length="134" mass="15372">MKKVLITIAAILAVSLLSPIFAEETKTSLTAKEFLSKDLDSVFPIIQGLKKKDADILVSQIREEARKSWPQADQFYFLINHLSTISAIEEEQTRLKGLLWVYVLALALFCGFVGYVLYRQRKLVRELNELLKNR</sequence>
<evidence type="ECO:0000256" key="1">
    <source>
        <dbReference type="SAM" id="Phobius"/>
    </source>
</evidence>
<accession>A0A4R9GG25</accession>